<organism evidence="1 2">
    <name type="scientific">Kickxella alabastrina</name>
    <dbReference type="NCBI Taxonomy" id="61397"/>
    <lineage>
        <taxon>Eukaryota</taxon>
        <taxon>Fungi</taxon>
        <taxon>Fungi incertae sedis</taxon>
        <taxon>Zoopagomycota</taxon>
        <taxon>Kickxellomycotina</taxon>
        <taxon>Kickxellomycetes</taxon>
        <taxon>Kickxellales</taxon>
        <taxon>Kickxellaceae</taxon>
        <taxon>Kickxella</taxon>
    </lineage>
</organism>
<reference evidence="1" key="1">
    <citation type="submission" date="2022-07" db="EMBL/GenBank/DDBJ databases">
        <title>Phylogenomic reconstructions and comparative analyses of Kickxellomycotina fungi.</title>
        <authorList>
            <person name="Reynolds N.K."/>
            <person name="Stajich J.E."/>
            <person name="Barry K."/>
            <person name="Grigoriev I.V."/>
            <person name="Crous P."/>
            <person name="Smith M.E."/>
        </authorList>
    </citation>
    <scope>NUCLEOTIDE SEQUENCE</scope>
    <source>
        <strain evidence="1">Benny 63K</strain>
    </source>
</reference>
<accession>A0ACC1IJR3</accession>
<evidence type="ECO:0000313" key="2">
    <source>
        <dbReference type="Proteomes" id="UP001150581"/>
    </source>
</evidence>
<sequence>MSTDHNRHAEQTQLSEQAQPSEQAQLDELDALQRFMESLPEKLEKRPYDCTTYLQWIDLLRPVAGIASLRAAREHMWQNLAVPEDLWAKWVADERTQPDALHDPTAIAYIRDLLERAAKEYLSVSAWQTYIDFVREVEHSEDEKTRAAAASSFGSENYLFSALQEAAAATYAHFKHSSQIWSQYRECIEQEIGKSEGSQREALVDLLQAVYLQRLGCPHAELEETFSMYSSFVTKFMNASYEQHMVEANAIVSATRQACAKREDYEAELAASGTDWAAFKLYIDKLTRDKAADPAEISVLYERAVALNYYTPAIWDEYIAFAAANTTELGAEVVLCLSSRAVRNCPWSGRLWAQLLRAIYEQQGYAAAAGIYDRALATCAVEYSMCEFSQLAVAFVTVARLEYSDQQRGSERAASTIAVSTPQDPDLDLLAVCEGCLAIAHTLQPETADMLLHLERCCTSVAVHVLADAEAARRMWTSICKSRKVCAEAWVLSADFERTSGTEDSTRSVFRHASQRRLDNPERLFDAWLAFEHSFGTLESLRCAEMFIQTQRHLIWRRLEREAQAQGQAQAQVPEHPQSMPAATAASSAAEDAAQPGRAEHDQSNKKAKRKRDDDISSPLPLAPSKGDGDGSNQRSTNSVFVSGLPLTFTTENVEALLGGSGSVSRVTMLTNKEGGFRGQARADLLSNEAMIAALDKNGVKVDGQFVSVHVFKQHTQHPHPHPHPARSRAAASEVAVKVTGFSPETGNKQLEGIAKQAGAVVRVRRNQQGDAAFVTMKSMDDAKRALGALDGCSVDGRVLSANIDESGSSNVTGEGVKGQGADAGNSAGTKTDAPLSLVPRRAAGSRRPAKRLALAKKGLPKPDETADRSPAPAASEGARSNADFRNLFLTTQQGADKQDSSGC</sequence>
<dbReference type="Proteomes" id="UP001150581">
    <property type="component" value="Unassembled WGS sequence"/>
</dbReference>
<protein>
    <submittedName>
        <fullName evidence="1">Splicing factor</fullName>
    </submittedName>
</protein>
<evidence type="ECO:0000313" key="1">
    <source>
        <dbReference type="EMBL" id="KAJ1893446.1"/>
    </source>
</evidence>
<dbReference type="EMBL" id="JANBPG010000833">
    <property type="protein sequence ID" value="KAJ1893446.1"/>
    <property type="molecule type" value="Genomic_DNA"/>
</dbReference>
<gene>
    <name evidence="1" type="primary">PRP24_1</name>
    <name evidence="1" type="ORF">LPJ66_005751</name>
</gene>
<comment type="caution">
    <text evidence="1">The sequence shown here is derived from an EMBL/GenBank/DDBJ whole genome shotgun (WGS) entry which is preliminary data.</text>
</comment>
<name>A0ACC1IJR3_9FUNG</name>
<proteinExistence type="predicted"/>
<keyword evidence="2" id="KW-1185">Reference proteome</keyword>